<protein>
    <submittedName>
        <fullName evidence="2">Uncharacterized protein</fullName>
    </submittedName>
</protein>
<sequence length="133" mass="14030">AGTFAPREEDAGGGAAPERASRRSQGTGGRRRRRTIIVKRGDGAQGCVPHLLGGSELLKRVEPFALGTMNQPQGAGRRGAWAAPPHTPDSGRPEGSERPTRWRPASPPGRSTFLTEGALGFVLIPQAMSKTPL</sequence>
<reference evidence="2" key="2">
    <citation type="journal article" date="2000" name="Genome Res.">
        <title>Normalization and subtraction of cap-trapper-selected cDNAs to prepare full-length cDNA libraries for rapid discovery of new genes.</title>
        <authorList>
            <person name="Carninci P."/>
            <person name="Shibata Y."/>
            <person name="Hayatsu N."/>
            <person name="Sugahara Y."/>
            <person name="Shibata K."/>
            <person name="Itoh M."/>
            <person name="Konno H."/>
            <person name="Okazaki Y."/>
            <person name="Muramatsu M."/>
            <person name="Hayashizaki Y."/>
        </authorList>
    </citation>
    <scope>NUCLEOTIDE SEQUENCE</scope>
    <source>
        <strain evidence="2">C57BL/6J</strain>
        <tissue evidence="2">Hypothalamus</tissue>
    </source>
</reference>
<evidence type="ECO:0000313" key="2">
    <source>
        <dbReference type="EMBL" id="BAE23618.1"/>
    </source>
</evidence>
<organism evidence="2">
    <name type="scientific">Mus musculus</name>
    <name type="common">Mouse</name>
    <dbReference type="NCBI Taxonomy" id="10090"/>
    <lineage>
        <taxon>Eukaryota</taxon>
        <taxon>Metazoa</taxon>
        <taxon>Chordata</taxon>
        <taxon>Craniata</taxon>
        <taxon>Vertebrata</taxon>
        <taxon>Euteleostomi</taxon>
        <taxon>Mammalia</taxon>
        <taxon>Eutheria</taxon>
        <taxon>Euarchontoglires</taxon>
        <taxon>Glires</taxon>
        <taxon>Rodentia</taxon>
        <taxon>Myomorpha</taxon>
        <taxon>Muroidea</taxon>
        <taxon>Muridae</taxon>
        <taxon>Murinae</taxon>
        <taxon>Mus</taxon>
        <taxon>Mus</taxon>
    </lineage>
</organism>
<reference evidence="2" key="1">
    <citation type="journal article" date="1999" name="Methods Enzymol.">
        <title>High-efficiency full-length cDNA cloning.</title>
        <authorList>
            <person name="Carninci P."/>
            <person name="Hayashizaki Y."/>
        </authorList>
    </citation>
    <scope>NUCLEOTIDE SEQUENCE</scope>
    <source>
        <strain evidence="2">C57BL/6J</strain>
        <tissue evidence="2">Hypothalamus</tissue>
    </source>
</reference>
<accession>Q3UUK7</accession>
<reference evidence="2" key="3">
    <citation type="journal article" date="2000" name="Genome Res.">
        <title>RIKEN integrated sequence analysis (RISA) system--384-format sequencing pipeline with 384 multicapillary sequencer.</title>
        <authorList>
            <person name="Shibata K."/>
            <person name="Itoh M."/>
            <person name="Aizawa K."/>
            <person name="Nagaoka S."/>
            <person name="Sasaki N."/>
            <person name="Carninci P."/>
            <person name="Konno H."/>
            <person name="Akiyama J."/>
            <person name="Nishi K."/>
            <person name="Kitsunai T."/>
            <person name="Tashiro H."/>
            <person name="Itoh M."/>
            <person name="Sumi N."/>
            <person name="Ishii Y."/>
            <person name="Nakamura S."/>
            <person name="Hazama M."/>
            <person name="Nishine T."/>
            <person name="Harada A."/>
            <person name="Yamamoto R."/>
            <person name="Matsumoto H."/>
            <person name="Sakaguchi S."/>
            <person name="Ikegami T."/>
            <person name="Kashiwagi K."/>
            <person name="Fujiwake S."/>
            <person name="Inoue K."/>
            <person name="Togawa Y."/>
            <person name="Izawa M."/>
            <person name="Ohara E."/>
            <person name="Watahiki M."/>
            <person name="Yoneda Y."/>
            <person name="Ishikawa T."/>
            <person name="Ozawa K."/>
            <person name="Tanaka T."/>
            <person name="Matsuura S."/>
            <person name="Kawai J."/>
            <person name="Okazaki Y."/>
            <person name="Muramatsu M."/>
            <person name="Inoue Y."/>
            <person name="Kira A."/>
            <person name="Hayashizaki Y."/>
        </authorList>
    </citation>
    <scope>NUCLEOTIDE SEQUENCE</scope>
    <source>
        <strain evidence="2">C57BL/6J</strain>
        <tissue evidence="2">Hypothalamus</tissue>
    </source>
</reference>
<reference evidence="2" key="6">
    <citation type="submission" date="2004-03" db="EMBL/GenBank/DDBJ databases">
        <authorList>
            <person name="Arakawa T."/>
            <person name="Carninci P."/>
            <person name="Fukuda S."/>
            <person name="Hashizume W."/>
            <person name="Hayashida K."/>
            <person name="Hori F."/>
            <person name="Iida J."/>
            <person name="Imamura K."/>
            <person name="Imotani K."/>
            <person name="Itoh M."/>
            <person name="Kanagawa S."/>
            <person name="Kawai J."/>
            <person name="Kojima M."/>
            <person name="Konno H."/>
            <person name="Murata M."/>
            <person name="Nakamura M."/>
            <person name="Ninomiya N."/>
            <person name="Nishiyori H."/>
            <person name="Nomura K."/>
            <person name="Ohno M."/>
            <person name="Sakazume N."/>
            <person name="Sano H."/>
            <person name="Sasaki D."/>
            <person name="Shibata K."/>
            <person name="Shiraki T."/>
            <person name="Tagami M."/>
            <person name="Tagami Y."/>
            <person name="Waki K."/>
            <person name="Watahiki A."/>
            <person name="Muramatsu M."/>
            <person name="Hayashizaki Y."/>
        </authorList>
    </citation>
    <scope>NUCLEOTIDE SEQUENCE</scope>
    <source>
        <strain evidence="2">C57BL/6J</strain>
        <tissue evidence="2">Hypothalamus</tissue>
    </source>
</reference>
<reference evidence="2" key="8">
    <citation type="journal article" date="2005" name="Science">
        <title>Antisense Transcription in the Mammalian Transcriptome.</title>
        <authorList>
            <consortium name="RIKEN Genome Exploration Research Group and Genome Science Group (Genome Network Project Core Group) and the FANTOM Consortium"/>
        </authorList>
    </citation>
    <scope>NUCLEOTIDE SEQUENCE</scope>
    <source>
        <strain evidence="2">C57BL/6J</strain>
        <tissue evidence="2">Hypothalamus</tissue>
    </source>
</reference>
<name>Q3UUK7_MOUSE</name>
<dbReference type="AlphaFoldDB" id="Q3UUK7"/>
<dbReference type="AGR" id="MGI:3642267"/>
<reference evidence="2" key="7">
    <citation type="journal article" date="2005" name="Science">
        <title>The Transcriptional Landscape of the Mammalian Genome.</title>
        <authorList>
            <consortium name="The FANTOM Consortium"/>
            <consortium name="Riken Genome Exploration Research Group and Genome Science Group (Genome Network Project Core Group)"/>
        </authorList>
    </citation>
    <scope>NUCLEOTIDE SEQUENCE</scope>
    <source>
        <strain evidence="2">C57BL/6J</strain>
        <tissue evidence="2">Hypothalamus</tissue>
    </source>
</reference>
<reference evidence="2" key="5">
    <citation type="journal article" date="2002" name="Nature">
        <title>Analysis of the mouse transcriptome based on functional annotation of 60,770 full-length cDNAs.</title>
        <authorList>
            <consortium name="The FANTOM Consortium and the RIKEN Genome Exploration Research Group Phase I and II Team"/>
        </authorList>
    </citation>
    <scope>NUCLEOTIDE SEQUENCE</scope>
    <source>
        <strain evidence="2">C57BL/6J</strain>
        <tissue evidence="2">Hypothalamus</tissue>
    </source>
</reference>
<feature type="compositionally biased region" description="Basic and acidic residues" evidence="1">
    <location>
        <begin position="1"/>
        <end position="10"/>
    </location>
</feature>
<dbReference type="EMBL" id="AK138310">
    <property type="protein sequence ID" value="BAE23618.1"/>
    <property type="molecule type" value="mRNA"/>
</dbReference>
<evidence type="ECO:0000256" key="1">
    <source>
        <dbReference type="SAM" id="MobiDB-lite"/>
    </source>
</evidence>
<evidence type="ECO:0000313" key="3">
    <source>
        <dbReference type="MGI" id="MGI:3642267"/>
    </source>
</evidence>
<reference evidence="2" key="4">
    <citation type="journal article" date="2001" name="Nature">
        <title>Functional annotation of a full-length mouse cDNA collection.</title>
        <authorList>
            <consortium name="The RIKEN Genome Exploration Research Group Phase II Team and the FANTOM Consortium"/>
        </authorList>
    </citation>
    <scope>NUCLEOTIDE SEQUENCE</scope>
    <source>
        <strain evidence="2">C57BL/6J</strain>
        <tissue evidence="2">Hypothalamus</tissue>
    </source>
</reference>
<feature type="compositionally biased region" description="Low complexity" evidence="1">
    <location>
        <begin position="71"/>
        <end position="84"/>
    </location>
</feature>
<feature type="non-terminal residue" evidence="2">
    <location>
        <position position="1"/>
    </location>
</feature>
<proteinExistence type="evidence at transcript level"/>
<feature type="region of interest" description="Disordered" evidence="1">
    <location>
        <begin position="1"/>
        <end position="44"/>
    </location>
</feature>
<feature type="compositionally biased region" description="Basic and acidic residues" evidence="1">
    <location>
        <begin position="89"/>
        <end position="100"/>
    </location>
</feature>
<gene>
    <name evidence="3" type="primary">Gm10517</name>
</gene>
<feature type="region of interest" description="Disordered" evidence="1">
    <location>
        <begin position="68"/>
        <end position="113"/>
    </location>
</feature>
<dbReference type="MGI" id="MGI:3642267">
    <property type="gene designation" value="Gm10517"/>
</dbReference>